<evidence type="ECO:0000256" key="1">
    <source>
        <dbReference type="SAM" id="MobiDB-lite"/>
    </source>
</evidence>
<sequence length="156" mass="16425">DARPRRGARGRAVAGLRRRWGGGVGVPAPGAGRAVRRGARAAVRGSGHHGVGALRRGRPVRDLRRGLPAVVDAGGGGRGAPGQRRGAGRRAVDGRLHPGPRAGAAHPPRRAAARRRGGAGAAGAVHGDRRGRRRRCQRRRRRARRRARPPGGLHRL</sequence>
<proteinExistence type="predicted"/>
<feature type="non-terminal residue" evidence="2">
    <location>
        <position position="1"/>
    </location>
</feature>
<evidence type="ECO:0000313" key="2">
    <source>
        <dbReference type="EMBL" id="CAA9386314.1"/>
    </source>
</evidence>
<gene>
    <name evidence="2" type="ORF">AVDCRST_MAG35-146</name>
</gene>
<dbReference type="EMBL" id="CADCUY010000030">
    <property type="protein sequence ID" value="CAA9386314.1"/>
    <property type="molecule type" value="Genomic_DNA"/>
</dbReference>
<name>A0A6J4NG13_9ACTN</name>
<protein>
    <submittedName>
        <fullName evidence="2">Uncharacterized protein</fullName>
    </submittedName>
</protein>
<feature type="compositionally biased region" description="Basic residues" evidence="1">
    <location>
        <begin position="107"/>
        <end position="117"/>
    </location>
</feature>
<feature type="compositionally biased region" description="Low complexity" evidence="1">
    <location>
        <begin position="97"/>
        <end position="106"/>
    </location>
</feature>
<organism evidence="2">
    <name type="scientific">uncultured Quadrisphaera sp</name>
    <dbReference type="NCBI Taxonomy" id="904978"/>
    <lineage>
        <taxon>Bacteria</taxon>
        <taxon>Bacillati</taxon>
        <taxon>Actinomycetota</taxon>
        <taxon>Actinomycetes</taxon>
        <taxon>Kineosporiales</taxon>
        <taxon>Kineosporiaceae</taxon>
        <taxon>Quadrisphaera</taxon>
        <taxon>environmental samples</taxon>
    </lineage>
</organism>
<feature type="non-terminal residue" evidence="2">
    <location>
        <position position="156"/>
    </location>
</feature>
<dbReference type="AlphaFoldDB" id="A0A6J4NG13"/>
<feature type="compositionally biased region" description="Basic residues" evidence="1">
    <location>
        <begin position="129"/>
        <end position="156"/>
    </location>
</feature>
<reference evidence="2" key="1">
    <citation type="submission" date="2020-02" db="EMBL/GenBank/DDBJ databases">
        <authorList>
            <person name="Meier V. D."/>
        </authorList>
    </citation>
    <scope>NUCLEOTIDE SEQUENCE</scope>
    <source>
        <strain evidence="2">AVDCRST_MAG35</strain>
    </source>
</reference>
<accession>A0A6J4NG13</accession>
<feature type="region of interest" description="Disordered" evidence="1">
    <location>
        <begin position="42"/>
        <end position="156"/>
    </location>
</feature>